<dbReference type="GO" id="GO:0005737">
    <property type="term" value="C:cytoplasm"/>
    <property type="evidence" value="ECO:0007669"/>
    <property type="project" value="TreeGrafter"/>
</dbReference>
<dbReference type="GO" id="GO:0008999">
    <property type="term" value="F:protein-N-terminal-alanine acetyltransferase activity"/>
    <property type="evidence" value="ECO:0007669"/>
    <property type="project" value="TreeGrafter"/>
</dbReference>
<sequence length="156" mass="16671">MTVAEVEQVLTGERGEARWAPGYPGVGDVNAARRFLDTCAENGDPQPLGSYEIRRREDGWVIGGLGFHGVPDRTGTVTIGYGLVPSVRGQGYASEAVRALLAFARSRGVAAVEGDTDLGNVGSQRVMVAAGMRLVREDEQLKYYRISWDGLDGLGG</sequence>
<keyword evidence="3" id="KW-1185">Reference proteome</keyword>
<dbReference type="Proteomes" id="UP000573327">
    <property type="component" value="Unassembled WGS sequence"/>
</dbReference>
<comment type="caution">
    <text evidence="2">The sequence shown here is derived from an EMBL/GenBank/DDBJ whole genome shotgun (WGS) entry which is preliminary data.</text>
</comment>
<name>A0A7W7SGH5_9ACTN</name>
<evidence type="ECO:0000313" key="3">
    <source>
        <dbReference type="Proteomes" id="UP000573327"/>
    </source>
</evidence>
<dbReference type="EMBL" id="JACHJR010000001">
    <property type="protein sequence ID" value="MBB4950020.1"/>
    <property type="molecule type" value="Genomic_DNA"/>
</dbReference>
<accession>A0A7W7SGH5</accession>
<dbReference type="InterPro" id="IPR016181">
    <property type="entry name" value="Acyl_CoA_acyltransferase"/>
</dbReference>
<dbReference type="CDD" id="cd04301">
    <property type="entry name" value="NAT_SF"/>
    <property type="match status" value="1"/>
</dbReference>
<reference evidence="2 3" key="1">
    <citation type="submission" date="2020-08" db="EMBL/GenBank/DDBJ databases">
        <title>Sequencing the genomes of 1000 actinobacteria strains.</title>
        <authorList>
            <person name="Klenk H.-P."/>
        </authorList>
    </citation>
    <scope>NUCLEOTIDE SEQUENCE [LARGE SCALE GENOMIC DNA]</scope>
    <source>
        <strain evidence="2 3">DSM 44786</strain>
    </source>
</reference>
<dbReference type="PANTHER" id="PTHR43441">
    <property type="entry name" value="RIBOSOMAL-PROTEIN-SERINE ACETYLTRANSFERASE"/>
    <property type="match status" value="1"/>
</dbReference>
<dbReference type="InterPro" id="IPR051908">
    <property type="entry name" value="Ribosomal_N-acetyltransferase"/>
</dbReference>
<dbReference type="AlphaFoldDB" id="A0A7W7SGH5"/>
<keyword evidence="2" id="KW-0808">Transferase</keyword>
<gene>
    <name evidence="2" type="ORF">F4556_005555</name>
</gene>
<dbReference type="SUPFAM" id="SSF55729">
    <property type="entry name" value="Acyl-CoA N-acyltransferases (Nat)"/>
    <property type="match status" value="1"/>
</dbReference>
<organism evidence="2 3">
    <name type="scientific">Kitasatospora gansuensis</name>
    <dbReference type="NCBI Taxonomy" id="258050"/>
    <lineage>
        <taxon>Bacteria</taxon>
        <taxon>Bacillati</taxon>
        <taxon>Actinomycetota</taxon>
        <taxon>Actinomycetes</taxon>
        <taxon>Kitasatosporales</taxon>
        <taxon>Streptomycetaceae</taxon>
        <taxon>Kitasatospora</taxon>
    </lineage>
</organism>
<dbReference type="GO" id="GO:1990189">
    <property type="term" value="F:protein N-terminal-serine acetyltransferase activity"/>
    <property type="evidence" value="ECO:0007669"/>
    <property type="project" value="TreeGrafter"/>
</dbReference>
<evidence type="ECO:0000259" key="1">
    <source>
        <dbReference type="PROSITE" id="PS51186"/>
    </source>
</evidence>
<dbReference type="PANTHER" id="PTHR43441:SF6">
    <property type="entry name" value="N-ACETYLTRANSFERASE DOMAIN-CONTAINING PROTEIN"/>
    <property type="match status" value="1"/>
</dbReference>
<dbReference type="Pfam" id="PF13302">
    <property type="entry name" value="Acetyltransf_3"/>
    <property type="match status" value="1"/>
</dbReference>
<dbReference type="Gene3D" id="3.40.630.30">
    <property type="match status" value="1"/>
</dbReference>
<dbReference type="PROSITE" id="PS51186">
    <property type="entry name" value="GNAT"/>
    <property type="match status" value="1"/>
</dbReference>
<proteinExistence type="predicted"/>
<feature type="domain" description="N-acetyltransferase" evidence="1">
    <location>
        <begin position="1"/>
        <end position="149"/>
    </location>
</feature>
<protein>
    <submittedName>
        <fullName evidence="2">RimJ/RimL family protein N-acetyltransferase</fullName>
    </submittedName>
</protein>
<evidence type="ECO:0000313" key="2">
    <source>
        <dbReference type="EMBL" id="MBB4950020.1"/>
    </source>
</evidence>
<dbReference type="InterPro" id="IPR000182">
    <property type="entry name" value="GNAT_dom"/>
</dbReference>